<comment type="caution">
    <text evidence="1">The sequence shown here is derived from an EMBL/GenBank/DDBJ whole genome shotgun (WGS) entry which is preliminary data.</text>
</comment>
<evidence type="ECO:0000313" key="1">
    <source>
        <dbReference type="EMBL" id="CAI4011512.1"/>
    </source>
</evidence>
<reference evidence="2" key="2">
    <citation type="submission" date="2024-04" db="EMBL/GenBank/DDBJ databases">
        <authorList>
            <person name="Chen Y."/>
            <person name="Shah S."/>
            <person name="Dougan E. K."/>
            <person name="Thang M."/>
            <person name="Chan C."/>
        </authorList>
    </citation>
    <scope>NUCLEOTIDE SEQUENCE [LARGE SCALE GENOMIC DNA]</scope>
</reference>
<dbReference type="Proteomes" id="UP001152797">
    <property type="component" value="Unassembled WGS sequence"/>
</dbReference>
<reference evidence="1" key="1">
    <citation type="submission" date="2022-10" db="EMBL/GenBank/DDBJ databases">
        <authorList>
            <person name="Chen Y."/>
            <person name="Dougan E. K."/>
            <person name="Chan C."/>
            <person name="Rhodes N."/>
            <person name="Thang M."/>
        </authorList>
    </citation>
    <scope>NUCLEOTIDE SEQUENCE</scope>
</reference>
<dbReference type="AlphaFoldDB" id="A0A9P1DJX4"/>
<evidence type="ECO:0000313" key="2">
    <source>
        <dbReference type="EMBL" id="CAL1164887.1"/>
    </source>
</evidence>
<name>A0A9P1DJX4_9DINO</name>
<dbReference type="EMBL" id="CAMXCT020005124">
    <property type="protein sequence ID" value="CAL1164887.1"/>
    <property type="molecule type" value="Genomic_DNA"/>
</dbReference>
<gene>
    <name evidence="1" type="ORF">C1SCF055_LOCUS36669</name>
</gene>
<sequence length="410" mass="47611">MATNGSSDVWVWDPLSETADFVHPGELPNDRQVAKTRLINGVSGPFLAKITPVILAGYNQGQGIATVERDGGRMEEVPKSRVLPWCEGLLMLQALRASRLEVQWFTRNLEHLLNVQLSTKMSGLCAHVYVQERLLNEAVTGARYQDMNRVTHNFRRRGLLQKENPKDPATQEEVLGFWKIEKIAGYMPPWEAYHEFGIYQDFYLIHWEHPFSDVDYSRTENGFCTLGATWEPDECLPPQLDRIRLREKKSWIERRKDAEVRMVLEAKNGGRKRQRVSCHAQTPVAKFCRRGQPLLRDLFRFKVGHDFHPEEVEDNIRTGWPLNAHEYPEGYGVAAPPGFCRKRCNCMDDGRVQDRWEMEKPWLEEPARSRAVDTVIHNLSNQLPAFVRRRGQVTNLYLVPRGPKVWRFFF</sequence>
<dbReference type="OrthoDB" id="407937at2759"/>
<evidence type="ECO:0000313" key="3">
    <source>
        <dbReference type="Proteomes" id="UP001152797"/>
    </source>
</evidence>
<proteinExistence type="predicted"/>
<keyword evidence="3" id="KW-1185">Reference proteome</keyword>
<dbReference type="EMBL" id="CAMXCT030005124">
    <property type="protein sequence ID" value="CAL4798824.1"/>
    <property type="molecule type" value="Genomic_DNA"/>
</dbReference>
<protein>
    <submittedName>
        <fullName evidence="1">Uncharacterized protein</fullName>
    </submittedName>
</protein>
<organism evidence="1">
    <name type="scientific">Cladocopium goreaui</name>
    <dbReference type="NCBI Taxonomy" id="2562237"/>
    <lineage>
        <taxon>Eukaryota</taxon>
        <taxon>Sar</taxon>
        <taxon>Alveolata</taxon>
        <taxon>Dinophyceae</taxon>
        <taxon>Suessiales</taxon>
        <taxon>Symbiodiniaceae</taxon>
        <taxon>Cladocopium</taxon>
    </lineage>
</organism>
<accession>A0A9P1DJX4</accession>
<dbReference type="EMBL" id="CAMXCT010005124">
    <property type="protein sequence ID" value="CAI4011512.1"/>
    <property type="molecule type" value="Genomic_DNA"/>
</dbReference>